<keyword evidence="2" id="KW-0238">DNA-binding</keyword>
<dbReference type="AlphaFoldDB" id="A0AAV3QNZ2"/>
<evidence type="ECO:0000313" key="8">
    <source>
        <dbReference type="Proteomes" id="UP001454036"/>
    </source>
</evidence>
<evidence type="ECO:0000256" key="4">
    <source>
        <dbReference type="ARBA" id="ARBA00023242"/>
    </source>
</evidence>
<keyword evidence="3" id="KW-0804">Transcription</keyword>
<evidence type="ECO:0000259" key="6">
    <source>
        <dbReference type="PROSITE" id="PS51005"/>
    </source>
</evidence>
<evidence type="ECO:0000313" key="7">
    <source>
        <dbReference type="EMBL" id="GAA0165285.1"/>
    </source>
</evidence>
<evidence type="ECO:0000256" key="5">
    <source>
        <dbReference type="SAM" id="MobiDB-lite"/>
    </source>
</evidence>
<evidence type="ECO:0000256" key="2">
    <source>
        <dbReference type="ARBA" id="ARBA00023125"/>
    </source>
</evidence>
<name>A0AAV3QNZ2_LITER</name>
<organism evidence="7 8">
    <name type="scientific">Lithospermum erythrorhizon</name>
    <name type="common">Purple gromwell</name>
    <name type="synonym">Lithospermum officinale var. erythrorhizon</name>
    <dbReference type="NCBI Taxonomy" id="34254"/>
    <lineage>
        <taxon>Eukaryota</taxon>
        <taxon>Viridiplantae</taxon>
        <taxon>Streptophyta</taxon>
        <taxon>Embryophyta</taxon>
        <taxon>Tracheophyta</taxon>
        <taxon>Spermatophyta</taxon>
        <taxon>Magnoliopsida</taxon>
        <taxon>eudicotyledons</taxon>
        <taxon>Gunneridae</taxon>
        <taxon>Pentapetalae</taxon>
        <taxon>asterids</taxon>
        <taxon>lamiids</taxon>
        <taxon>Boraginales</taxon>
        <taxon>Boraginaceae</taxon>
        <taxon>Boraginoideae</taxon>
        <taxon>Lithospermeae</taxon>
        <taxon>Lithospermum</taxon>
    </lineage>
</organism>
<dbReference type="PROSITE" id="PS51005">
    <property type="entry name" value="NAC"/>
    <property type="match status" value="1"/>
</dbReference>
<keyword evidence="8" id="KW-1185">Reference proteome</keyword>
<dbReference type="Proteomes" id="UP001454036">
    <property type="component" value="Unassembled WGS sequence"/>
</dbReference>
<evidence type="ECO:0000256" key="3">
    <source>
        <dbReference type="ARBA" id="ARBA00023163"/>
    </source>
</evidence>
<sequence length="354" mass="40953">MSYLPIGFRFMPKDEEILCILKTKILNEEPSWSGIQEINLYGVESPWELFNDNYAWESIHDNGSSSSSKKKKKQVLYCFTRLTRAGRNGSKNIVRLCGCGNWHGETSEKISCDDGLIMKMFKFKIKSRDGLVLDEDAEKYSWLMYEYSLSKKSLKELNLEWSDYVICKITRQEEKRGSREQDYGNGCKVPEVVVDNVFFQGLHEILGGYLGKRKSPDNDDDDVIMERQHQSKVARFHEPRDLTKLQSDDELEAEKFSLELENMLNDDAKEENTCQGQVQENSRLPMENESANNQEQPTDPMLDDIIDWEAFNKIPIPDDIFEDFPLGGLEEGPTSLPDCYYFSNFFQFDAHVKG</sequence>
<dbReference type="SUPFAM" id="SSF101941">
    <property type="entry name" value="NAC domain"/>
    <property type="match status" value="1"/>
</dbReference>
<evidence type="ECO:0000256" key="1">
    <source>
        <dbReference type="ARBA" id="ARBA00023015"/>
    </source>
</evidence>
<dbReference type="GO" id="GO:0006355">
    <property type="term" value="P:regulation of DNA-templated transcription"/>
    <property type="evidence" value="ECO:0007669"/>
    <property type="project" value="InterPro"/>
</dbReference>
<dbReference type="PANTHER" id="PTHR31719">
    <property type="entry name" value="NAC TRANSCRIPTION FACTOR 56"/>
    <property type="match status" value="1"/>
</dbReference>
<dbReference type="InterPro" id="IPR003441">
    <property type="entry name" value="NAC-dom"/>
</dbReference>
<feature type="compositionally biased region" description="Polar residues" evidence="5">
    <location>
        <begin position="273"/>
        <end position="282"/>
    </location>
</feature>
<proteinExistence type="predicted"/>
<feature type="domain" description="NAC" evidence="6">
    <location>
        <begin position="4"/>
        <end position="172"/>
    </location>
</feature>
<feature type="region of interest" description="Disordered" evidence="5">
    <location>
        <begin position="270"/>
        <end position="299"/>
    </location>
</feature>
<dbReference type="Gene3D" id="2.170.150.80">
    <property type="entry name" value="NAC domain"/>
    <property type="match status" value="1"/>
</dbReference>
<comment type="caution">
    <text evidence="7">The sequence shown here is derived from an EMBL/GenBank/DDBJ whole genome shotgun (WGS) entry which is preliminary data.</text>
</comment>
<dbReference type="PANTHER" id="PTHR31719:SF43">
    <property type="entry name" value="NAC TRANSCRIPTION FACTOR 56"/>
    <property type="match status" value="1"/>
</dbReference>
<keyword evidence="1" id="KW-0805">Transcription regulation</keyword>
<dbReference type="GO" id="GO:0003677">
    <property type="term" value="F:DNA binding"/>
    <property type="evidence" value="ECO:0007669"/>
    <property type="project" value="UniProtKB-KW"/>
</dbReference>
<dbReference type="Pfam" id="PF02365">
    <property type="entry name" value="NAM"/>
    <property type="match status" value="1"/>
</dbReference>
<protein>
    <recommendedName>
        <fullName evidence="6">NAC domain-containing protein</fullName>
    </recommendedName>
</protein>
<accession>A0AAV3QNZ2</accession>
<dbReference type="EMBL" id="BAABME010005326">
    <property type="protein sequence ID" value="GAA0165285.1"/>
    <property type="molecule type" value="Genomic_DNA"/>
</dbReference>
<reference evidence="7 8" key="1">
    <citation type="submission" date="2024-01" db="EMBL/GenBank/DDBJ databases">
        <title>The complete chloroplast genome sequence of Lithospermum erythrorhizon: insights into the phylogenetic relationship among Boraginaceae species and the maternal lineages of purple gromwells.</title>
        <authorList>
            <person name="Okada T."/>
            <person name="Watanabe K."/>
        </authorList>
    </citation>
    <scope>NUCLEOTIDE SEQUENCE [LARGE SCALE GENOMIC DNA]</scope>
</reference>
<dbReference type="InterPro" id="IPR036093">
    <property type="entry name" value="NAC_dom_sf"/>
</dbReference>
<gene>
    <name evidence="7" type="ORF">LIER_20728</name>
</gene>
<keyword evidence="4" id="KW-0539">Nucleus</keyword>